<evidence type="ECO:0000313" key="3">
    <source>
        <dbReference type="EMBL" id="GER91254.1"/>
    </source>
</evidence>
<evidence type="ECO:0000313" key="4">
    <source>
        <dbReference type="Proteomes" id="UP000326912"/>
    </source>
</evidence>
<dbReference type="PANTHER" id="PTHR48081">
    <property type="entry name" value="AB HYDROLASE SUPERFAMILY PROTEIN C4A8.06C"/>
    <property type="match status" value="1"/>
</dbReference>
<accession>A0A5J4KPE2</accession>
<dbReference type="PANTHER" id="PTHR48081:SF8">
    <property type="entry name" value="ALPHA_BETA HYDROLASE FOLD-3 DOMAIN-CONTAINING PROTEIN-RELATED"/>
    <property type="match status" value="1"/>
</dbReference>
<gene>
    <name evidence="3" type="ORF">KDW_54160</name>
</gene>
<organism evidence="3 4">
    <name type="scientific">Dictyobacter vulcani</name>
    <dbReference type="NCBI Taxonomy" id="2607529"/>
    <lineage>
        <taxon>Bacteria</taxon>
        <taxon>Bacillati</taxon>
        <taxon>Chloroflexota</taxon>
        <taxon>Ktedonobacteria</taxon>
        <taxon>Ktedonobacterales</taxon>
        <taxon>Dictyobacteraceae</taxon>
        <taxon>Dictyobacter</taxon>
    </lineage>
</organism>
<feature type="domain" description="Alpha/beta hydrolase fold-3" evidence="2">
    <location>
        <begin position="92"/>
        <end position="301"/>
    </location>
</feature>
<dbReference type="SUPFAM" id="SSF53474">
    <property type="entry name" value="alpha/beta-Hydrolases"/>
    <property type="match status" value="1"/>
</dbReference>
<sequence>MFTMTVSIDPRISLLEPATLAFLKRLEAQGGPPLYTLTPTDARNILVSVQRSSPVTPLPADVKDLTIPGGPTGQVSLRIVRPQGVSGTLPGIIYCHGGGWILGDKETHDRLIREIANGVQATVVFVDYARSPEARYPVAIEQAYTALIWAAEQGNTAGIDPAQLAVCGDSVGGNMATILTMLAKERHGPKITFQVLCYPVTDAGMNTESYRRYGDGSLWLSSEAMKWFWDAYAPDVALRKNYKLSPLQASLEQLRELPPALIIVDENDPLRDEGEAYAHKLQEAGVRVTAVRYMGTIHDFLLLNPLAETPATRGAIALTIAALRTAFSR</sequence>
<name>A0A5J4KPE2_9CHLR</name>
<evidence type="ECO:0000259" key="2">
    <source>
        <dbReference type="Pfam" id="PF07859"/>
    </source>
</evidence>
<keyword evidence="4" id="KW-1185">Reference proteome</keyword>
<keyword evidence="1" id="KW-0378">Hydrolase</keyword>
<dbReference type="AlphaFoldDB" id="A0A5J4KPE2"/>
<dbReference type="InterPro" id="IPR050300">
    <property type="entry name" value="GDXG_lipolytic_enzyme"/>
</dbReference>
<dbReference type="InterPro" id="IPR013094">
    <property type="entry name" value="AB_hydrolase_3"/>
</dbReference>
<dbReference type="Gene3D" id="3.40.50.1820">
    <property type="entry name" value="alpha/beta hydrolase"/>
    <property type="match status" value="1"/>
</dbReference>
<dbReference type="InterPro" id="IPR029058">
    <property type="entry name" value="AB_hydrolase_fold"/>
</dbReference>
<evidence type="ECO:0000256" key="1">
    <source>
        <dbReference type="ARBA" id="ARBA00022801"/>
    </source>
</evidence>
<comment type="caution">
    <text evidence="3">The sequence shown here is derived from an EMBL/GenBank/DDBJ whole genome shotgun (WGS) entry which is preliminary data.</text>
</comment>
<dbReference type="Pfam" id="PF07859">
    <property type="entry name" value="Abhydrolase_3"/>
    <property type="match status" value="1"/>
</dbReference>
<reference evidence="3 4" key="1">
    <citation type="submission" date="2019-10" db="EMBL/GenBank/DDBJ databases">
        <title>Dictyobacter vulcani sp. nov., within the class Ktedonobacteria, isolated from soil of volcanic Mt. Zao.</title>
        <authorList>
            <person name="Zheng Y."/>
            <person name="Wang C.M."/>
            <person name="Sakai Y."/>
            <person name="Abe K."/>
            <person name="Yokota A."/>
            <person name="Yabe S."/>
        </authorList>
    </citation>
    <scope>NUCLEOTIDE SEQUENCE [LARGE SCALE GENOMIC DNA]</scope>
    <source>
        <strain evidence="3 4">W12</strain>
    </source>
</reference>
<protein>
    <submittedName>
        <fullName evidence="3">Esterase</fullName>
    </submittedName>
</protein>
<dbReference type="Proteomes" id="UP000326912">
    <property type="component" value="Unassembled WGS sequence"/>
</dbReference>
<dbReference type="GO" id="GO:0016787">
    <property type="term" value="F:hydrolase activity"/>
    <property type="evidence" value="ECO:0007669"/>
    <property type="project" value="UniProtKB-KW"/>
</dbReference>
<proteinExistence type="predicted"/>
<dbReference type="EMBL" id="BKZW01000003">
    <property type="protein sequence ID" value="GER91254.1"/>
    <property type="molecule type" value="Genomic_DNA"/>
</dbReference>